<dbReference type="PANTHER" id="PTHR42002">
    <property type="entry name" value="ANAEROBIC C4-DICARBOXYLATE TRANSPORTER DCUC-RELATED"/>
    <property type="match status" value="1"/>
</dbReference>
<feature type="transmembrane region" description="Helical" evidence="8">
    <location>
        <begin position="316"/>
        <end position="339"/>
    </location>
</feature>
<gene>
    <name evidence="9" type="primary">dcuC</name>
    <name evidence="9" type="ORF">AVCANL283_00355</name>
</gene>
<dbReference type="RefSeq" id="WP_224325073.1">
    <property type="nucleotide sequence ID" value="NZ_JACGBB010000001.1"/>
</dbReference>
<keyword evidence="5 8" id="KW-0812">Transmembrane</keyword>
<evidence type="ECO:0000256" key="8">
    <source>
        <dbReference type="SAM" id="Phobius"/>
    </source>
</evidence>
<keyword evidence="3" id="KW-0813">Transport</keyword>
<evidence type="ECO:0000256" key="5">
    <source>
        <dbReference type="ARBA" id="ARBA00022692"/>
    </source>
</evidence>
<name>A0ABS7WPW9_9BACT</name>
<dbReference type="EMBL" id="JACGBB010000001">
    <property type="protein sequence ID" value="MBZ7986563.1"/>
    <property type="molecule type" value="Genomic_DNA"/>
</dbReference>
<feature type="transmembrane region" description="Helical" evidence="8">
    <location>
        <begin position="439"/>
        <end position="455"/>
    </location>
</feature>
<dbReference type="Proteomes" id="UP000786183">
    <property type="component" value="Unassembled WGS sequence"/>
</dbReference>
<keyword evidence="10" id="KW-1185">Reference proteome</keyword>
<accession>A0ABS7WPW9</accession>
<dbReference type="InterPro" id="IPR004669">
    <property type="entry name" value="C4_dicarb_anaerob_car"/>
</dbReference>
<dbReference type="Pfam" id="PF03606">
    <property type="entry name" value="DcuC"/>
    <property type="match status" value="1"/>
</dbReference>
<evidence type="ECO:0000256" key="7">
    <source>
        <dbReference type="ARBA" id="ARBA00023136"/>
    </source>
</evidence>
<keyword evidence="6 8" id="KW-1133">Transmembrane helix</keyword>
<evidence type="ECO:0000256" key="6">
    <source>
        <dbReference type="ARBA" id="ARBA00022989"/>
    </source>
</evidence>
<keyword evidence="4" id="KW-1003">Cell membrane</keyword>
<evidence type="ECO:0000256" key="1">
    <source>
        <dbReference type="ARBA" id="ARBA00004651"/>
    </source>
</evidence>
<comment type="subcellular location">
    <subcellularLocation>
        <location evidence="1">Cell membrane</location>
        <topology evidence="1">Multi-pass membrane protein</topology>
    </subcellularLocation>
</comment>
<sequence length="456" mass="49805">MIFHIVFTLFVMSFSIYLIIKKVKAQSILLFAGLVLMFYSYITGLNTQFLNEKQSTNSAILDMFAYIRHTLAKDLSTLGLTIMCGAGFAKYMDMIGASTRMVMLLTRPLKSLNAPYIVCALGFSICMILSLAIQSASALATLTMVTIFPILRRLGVSALAAASVVASGHLLDIGPAAATSLVVSKYADISIEQLFVEHQLPVYAFCGVFATIAHYFWQKHLDKKDKSTDIYIEEEQKNENIAPKYYVLLPILPLFFILFFSQYGIYKLGIKIKIDIVTAMLLSFFIAMCCEFIRYKNYKEVAASIQIFFDGMGRMFAITVTLISAAKVFAYGITCTGLIDAFTSLVSSLGLSASVVTLGVSIIIILLSFATGSGVAIVYSFAPIIPQFANAINADALTMLHSMQNAASLGRLLSPVAAVIIIVSSLANVNAFKLVKRNSLPVFVAIIVSMLSIIFI</sequence>
<feature type="transmembrane region" description="Helical" evidence="8">
    <location>
        <begin position="245"/>
        <end position="266"/>
    </location>
</feature>
<evidence type="ECO:0000256" key="3">
    <source>
        <dbReference type="ARBA" id="ARBA00022448"/>
    </source>
</evidence>
<evidence type="ECO:0000313" key="10">
    <source>
        <dbReference type="Proteomes" id="UP000786183"/>
    </source>
</evidence>
<dbReference type="NCBIfam" id="TIGR00771">
    <property type="entry name" value="DcuC"/>
    <property type="match status" value="1"/>
</dbReference>
<dbReference type="PANTHER" id="PTHR42002:SF2">
    <property type="entry name" value="ANAEROBIC C4-DICARBOXYLATE TRANSPORTER DCUC-RELATED"/>
    <property type="match status" value="1"/>
</dbReference>
<reference evidence="9 10" key="1">
    <citation type="submission" date="2020-07" db="EMBL/GenBank/DDBJ databases">
        <title>Transfer of Campylobacter canadensis to the novel genus Avispirillum gen. nov., that also includes two novel species recovered from migratory waterfowl: Avispirillum anseris sp. nov. and Avispirillum brantae sp. nov.</title>
        <authorList>
            <person name="Miller W.G."/>
            <person name="Chapman M.H."/>
            <person name="Yee E."/>
            <person name="Inglis G.D."/>
        </authorList>
    </citation>
    <scope>NUCLEOTIDE SEQUENCE [LARGE SCALE GENOMIC DNA]</scope>
    <source>
        <strain evidence="9 10">L283</strain>
    </source>
</reference>
<proteinExistence type="inferred from homology"/>
<feature type="transmembrane region" description="Helical" evidence="8">
    <location>
        <begin position="412"/>
        <end position="432"/>
    </location>
</feature>
<dbReference type="NCBIfam" id="NF037994">
    <property type="entry name" value="DcuC_1"/>
    <property type="match status" value="1"/>
</dbReference>
<feature type="transmembrane region" description="Helical" evidence="8">
    <location>
        <begin position="71"/>
        <end position="92"/>
    </location>
</feature>
<comment type="caution">
    <text evidence="9">The sequence shown here is derived from an EMBL/GenBank/DDBJ whole genome shotgun (WGS) entry which is preliminary data.</text>
</comment>
<feature type="transmembrane region" description="Helical" evidence="8">
    <location>
        <begin position="112"/>
        <end position="133"/>
    </location>
</feature>
<organism evidence="9 10">
    <name type="scientific">Campylobacter canadensis</name>
    <dbReference type="NCBI Taxonomy" id="449520"/>
    <lineage>
        <taxon>Bacteria</taxon>
        <taxon>Pseudomonadati</taxon>
        <taxon>Campylobacterota</taxon>
        <taxon>Epsilonproteobacteria</taxon>
        <taxon>Campylobacterales</taxon>
        <taxon>Campylobacteraceae</taxon>
        <taxon>Campylobacter</taxon>
    </lineage>
</organism>
<feature type="transmembrane region" description="Helical" evidence="8">
    <location>
        <begin position="272"/>
        <end position="295"/>
    </location>
</feature>
<protein>
    <submittedName>
        <fullName evidence="9">C4-dicarboxylate transporter DcuC</fullName>
    </submittedName>
</protein>
<feature type="transmembrane region" description="Helical" evidence="8">
    <location>
        <begin position="345"/>
        <end position="367"/>
    </location>
</feature>
<evidence type="ECO:0000256" key="4">
    <source>
        <dbReference type="ARBA" id="ARBA00022475"/>
    </source>
</evidence>
<comment type="similarity">
    <text evidence="2">Belongs to the DcuC/DcuD transporter (TC 2.A.61) family.</text>
</comment>
<feature type="transmembrane region" description="Helical" evidence="8">
    <location>
        <begin position="28"/>
        <end position="50"/>
    </location>
</feature>
<evidence type="ECO:0000256" key="2">
    <source>
        <dbReference type="ARBA" id="ARBA00005275"/>
    </source>
</evidence>
<feature type="transmembrane region" description="Helical" evidence="8">
    <location>
        <begin position="200"/>
        <end position="217"/>
    </location>
</feature>
<dbReference type="InterPro" id="IPR018385">
    <property type="entry name" value="C4_dicarb_anaerob_car-like"/>
</dbReference>
<evidence type="ECO:0000313" key="9">
    <source>
        <dbReference type="EMBL" id="MBZ7986563.1"/>
    </source>
</evidence>
<feature type="transmembrane region" description="Helical" evidence="8">
    <location>
        <begin position="374"/>
        <end position="392"/>
    </location>
</feature>
<keyword evidence="7 8" id="KW-0472">Membrane</keyword>